<feature type="transmembrane region" description="Helical" evidence="3">
    <location>
        <begin position="7"/>
        <end position="29"/>
    </location>
</feature>
<comment type="similarity">
    <text evidence="1">Belongs to the peptidase S13 family.</text>
</comment>
<dbReference type="NCBIfam" id="TIGR00666">
    <property type="entry name" value="PBP4"/>
    <property type="match status" value="1"/>
</dbReference>
<dbReference type="GO" id="GO:0000270">
    <property type="term" value="P:peptidoglycan metabolic process"/>
    <property type="evidence" value="ECO:0007669"/>
    <property type="project" value="TreeGrafter"/>
</dbReference>
<dbReference type="Gene3D" id="3.50.80.20">
    <property type="entry name" value="D-Ala-D-Ala carboxypeptidase C, peptidase S13"/>
    <property type="match status" value="1"/>
</dbReference>
<dbReference type="SUPFAM" id="SSF56601">
    <property type="entry name" value="beta-lactamase/transpeptidase-like"/>
    <property type="match status" value="1"/>
</dbReference>
<reference evidence="4 5" key="1">
    <citation type="submission" date="2016-11" db="EMBL/GenBank/DDBJ databases">
        <authorList>
            <person name="Jaros S."/>
            <person name="Januszkiewicz K."/>
            <person name="Wedrychowicz H."/>
        </authorList>
    </citation>
    <scope>NUCLEOTIDE SEQUENCE [LARGE SCALE GENOMIC DNA]</scope>
    <source>
        <strain evidence="4 5">DSM 46144</strain>
    </source>
</reference>
<dbReference type="STRING" id="134849.SAMN05443668_102547"/>
<evidence type="ECO:0000256" key="1">
    <source>
        <dbReference type="ARBA" id="ARBA00006096"/>
    </source>
</evidence>
<dbReference type="Proteomes" id="UP000184440">
    <property type="component" value="Unassembled WGS sequence"/>
</dbReference>
<dbReference type="Pfam" id="PF02113">
    <property type="entry name" value="Peptidase_S13"/>
    <property type="match status" value="2"/>
</dbReference>
<keyword evidence="2" id="KW-0378">Hydrolase</keyword>
<protein>
    <submittedName>
        <fullName evidence="4">D-alanyl-D-alanine carboxypeptidase / D-alanyl-D-alanine-endopeptidase (Penicillin-binding protein 4)</fullName>
    </submittedName>
</protein>
<dbReference type="InterPro" id="IPR012338">
    <property type="entry name" value="Beta-lactam/transpept-like"/>
</dbReference>
<dbReference type="PANTHER" id="PTHR30023">
    <property type="entry name" value="D-ALANYL-D-ALANINE CARBOXYPEPTIDASE"/>
    <property type="match status" value="1"/>
</dbReference>
<dbReference type="GO" id="GO:0004185">
    <property type="term" value="F:serine-type carboxypeptidase activity"/>
    <property type="evidence" value="ECO:0007669"/>
    <property type="project" value="InterPro"/>
</dbReference>
<name>A0A1M7NCV9_9ACTN</name>
<keyword evidence="3" id="KW-1133">Transmembrane helix</keyword>
<organism evidence="4 5">
    <name type="scientific">Cryptosporangium aurantiacum</name>
    <dbReference type="NCBI Taxonomy" id="134849"/>
    <lineage>
        <taxon>Bacteria</taxon>
        <taxon>Bacillati</taxon>
        <taxon>Actinomycetota</taxon>
        <taxon>Actinomycetes</taxon>
        <taxon>Cryptosporangiales</taxon>
        <taxon>Cryptosporangiaceae</taxon>
        <taxon>Cryptosporangium</taxon>
    </lineage>
</organism>
<keyword evidence="4" id="KW-0645">Protease</keyword>
<evidence type="ECO:0000313" key="4">
    <source>
        <dbReference type="EMBL" id="SHN01466.1"/>
    </source>
</evidence>
<dbReference type="GO" id="GO:0006508">
    <property type="term" value="P:proteolysis"/>
    <property type="evidence" value="ECO:0007669"/>
    <property type="project" value="InterPro"/>
</dbReference>
<keyword evidence="3" id="KW-0472">Membrane</keyword>
<accession>A0A1M7NCV9</accession>
<gene>
    <name evidence="4" type="ORF">SAMN05443668_102547</name>
</gene>
<evidence type="ECO:0000313" key="5">
    <source>
        <dbReference type="Proteomes" id="UP000184440"/>
    </source>
</evidence>
<dbReference type="Gene3D" id="3.40.710.10">
    <property type="entry name" value="DD-peptidase/beta-lactamase superfamily"/>
    <property type="match status" value="2"/>
</dbReference>
<keyword evidence="4" id="KW-0121">Carboxypeptidase</keyword>
<keyword evidence="3" id="KW-0812">Transmembrane</keyword>
<dbReference type="PANTHER" id="PTHR30023:SF0">
    <property type="entry name" value="PENICILLIN-SENSITIVE CARBOXYPEPTIDASE A"/>
    <property type="match status" value="1"/>
</dbReference>
<dbReference type="PRINTS" id="PR00922">
    <property type="entry name" value="DADACBPTASE3"/>
</dbReference>
<keyword evidence="5" id="KW-1185">Reference proteome</keyword>
<proteinExistence type="inferred from homology"/>
<dbReference type="OrthoDB" id="56883at2"/>
<evidence type="ECO:0000256" key="2">
    <source>
        <dbReference type="ARBA" id="ARBA00022801"/>
    </source>
</evidence>
<sequence>MQNGRHPVLWLTLCWVLAAVLITDLLWFVRGGASEVDDGRVGVLIPAVAAGPVFTEPPTVLSPDDDSAEPPTEAGLTAALTSLLTDRRLGTSVAVSVRDAENGSTLFSRNADTPVTPASTTKTVTAAGVLLAYGPSHRLTTTVLQGSTPGEIVLVGGGDPTLAFDEQHSYPGSARLDTLAASVRTALKGTQVTRIVVDSSLFSGSAVGPGWDSDIVSGGYSAPVNALTANGGRLQPTADHEAPRTSTPDLFVGRRFARLLGAEGAEVVQGTAADGAQQLAELKSPPLSHLVDAMLTESDNVIADSMQRLVAVKKGLPATFAGGAEAVKAVLSEAGIDVSGFGLVDGSGLSRLNRLTPNLLTGLLSAAVGTQHPQLRTLLAGLPVASYSGTLADRFEAPSATAGVGLVRAKTGTLSGVSSLTGVTVTVEGRVLVFAAVANGVPSGGTQGAQDALDRIAATLVQCGCR</sequence>
<dbReference type="AlphaFoldDB" id="A0A1M7NCV9"/>
<evidence type="ECO:0000256" key="3">
    <source>
        <dbReference type="SAM" id="Phobius"/>
    </source>
</evidence>
<dbReference type="EMBL" id="FRCS01000002">
    <property type="protein sequence ID" value="SHN01466.1"/>
    <property type="molecule type" value="Genomic_DNA"/>
</dbReference>
<dbReference type="InterPro" id="IPR000667">
    <property type="entry name" value="Peptidase_S13"/>
</dbReference>